<dbReference type="Proteomes" id="UP000198211">
    <property type="component" value="Unassembled WGS sequence"/>
</dbReference>
<feature type="compositionally biased region" description="Low complexity" evidence="1">
    <location>
        <begin position="572"/>
        <end position="585"/>
    </location>
</feature>
<protein>
    <submittedName>
        <fullName evidence="2">Uncharacterized protein</fullName>
    </submittedName>
</protein>
<evidence type="ECO:0000313" key="3">
    <source>
        <dbReference type="Proteomes" id="UP000198211"/>
    </source>
</evidence>
<sequence>MEPLEEKAPPVVKVEQEVQDLTADDSVPESESKKIVRRTVVRVKSEPTSVPGAAELGLAARATTGPAAPESAKRTCWRKPTSHTKCTAGSKFPLDESFHPKWSCLDNKDEAWIFELRPERRGFGRVQDLAAIQVPVTLLEARQTHAVNVGLDQIRFVTETIQCLFAVEFIEWKKLTTGVFCEVTPEDYSHGTTSGTQDSSRESSASSMMSIPEGQVRAYAGTNMVMSIQAGEVQNVEGNMGMYLSRVVIPEFSKAVDQDDVDMAGEDDSPAPESGASEWFQNERDKWVKPPVFIQTFENFIVWIRGGSSRHDHNTKPKLDARLVVDRQLQSAIRGVEALAGRLVDMESRRQRAETTSSVMAEQVKVEGQPPASLDTERTQDRVKKDVEEATRRERERFQAEYEQRWRQHMVEVEQERVRWTAEATRTLGAQQEVLAAERASLQQQFQDLRATVAALLHPDATTDSKSNVIGDADSATQKSSVTSAIKGDARDCPVYAPVKDLTEVALSQLRATLPEVKDEPRTIQIRRLWIDEVSIGKEGFNQVWKSSTRKAKEDSGSPPSDPGDDSDSSSDDGGNSDSSSSGSEDSLDNDDGSGTAAAKTTKDDWYAQLPMSTRHNWKLLTTKFRKLYCRTTGSYAERYFTMKMRSSETALQFFYRLNAAAVKAEIPF</sequence>
<keyword evidence="3" id="KW-1185">Reference proteome</keyword>
<feature type="region of interest" description="Disordered" evidence="1">
    <location>
        <begin position="1"/>
        <end position="30"/>
    </location>
</feature>
<feature type="compositionally biased region" description="Acidic residues" evidence="1">
    <location>
        <begin position="261"/>
        <end position="270"/>
    </location>
</feature>
<organism evidence="2 3">
    <name type="scientific">Phytophthora megakarya</name>
    <dbReference type="NCBI Taxonomy" id="4795"/>
    <lineage>
        <taxon>Eukaryota</taxon>
        <taxon>Sar</taxon>
        <taxon>Stramenopiles</taxon>
        <taxon>Oomycota</taxon>
        <taxon>Peronosporomycetes</taxon>
        <taxon>Peronosporales</taxon>
        <taxon>Peronosporaceae</taxon>
        <taxon>Phytophthora</taxon>
    </lineage>
</organism>
<accession>A0A225V7B3</accession>
<comment type="caution">
    <text evidence="2">The sequence shown here is derived from an EMBL/GenBank/DDBJ whole genome shotgun (WGS) entry which is preliminary data.</text>
</comment>
<feature type="region of interest" description="Disordered" evidence="1">
    <location>
        <begin position="261"/>
        <end position="282"/>
    </location>
</feature>
<reference evidence="3" key="1">
    <citation type="submission" date="2017-03" db="EMBL/GenBank/DDBJ databases">
        <title>Phytopthora megakarya and P. palmivora, two closely related causual agents of cacao black pod achieved similar genome size and gene model numbers by different mechanisms.</title>
        <authorList>
            <person name="Ali S."/>
            <person name="Shao J."/>
            <person name="Larry D.J."/>
            <person name="Kronmiller B."/>
            <person name="Shen D."/>
            <person name="Strem M.D."/>
            <person name="Melnick R.L."/>
            <person name="Guiltinan M.J."/>
            <person name="Tyler B.M."/>
            <person name="Meinhardt L.W."/>
            <person name="Bailey B.A."/>
        </authorList>
    </citation>
    <scope>NUCLEOTIDE SEQUENCE [LARGE SCALE GENOMIC DNA]</scope>
    <source>
        <strain evidence="3">zdho120</strain>
    </source>
</reference>
<dbReference type="EMBL" id="NBNE01007023">
    <property type="protein sequence ID" value="OWZ01202.1"/>
    <property type="molecule type" value="Genomic_DNA"/>
</dbReference>
<proteinExistence type="predicted"/>
<gene>
    <name evidence="2" type="ORF">PHMEG_00027464</name>
</gene>
<evidence type="ECO:0000256" key="1">
    <source>
        <dbReference type="SAM" id="MobiDB-lite"/>
    </source>
</evidence>
<dbReference type="AlphaFoldDB" id="A0A225V7B3"/>
<feature type="region of interest" description="Disordered" evidence="1">
    <location>
        <begin position="546"/>
        <end position="598"/>
    </location>
</feature>
<feature type="region of interest" description="Disordered" evidence="1">
    <location>
        <begin position="186"/>
        <end position="208"/>
    </location>
</feature>
<evidence type="ECO:0000313" key="2">
    <source>
        <dbReference type="EMBL" id="OWZ01202.1"/>
    </source>
</evidence>
<name>A0A225V7B3_9STRA</name>